<name>A0A1Y1WPB6_9FUNG</name>
<evidence type="ECO:0000256" key="1">
    <source>
        <dbReference type="SAM" id="SignalP"/>
    </source>
</evidence>
<sequence>MKFSTFNLLTLLSIGSAFTLNFENMINYKSIELSETKNQTQLVDPALKVQCEASIKKLNCENKDFCKIVKDEKCIELFNKGINELEGCKNYPPKMIEERNNEIKLEYITYKLYCTDDEKGNKCPIVIEDYSNKDELLEINKEEIERVFESTCKSKKCTEATKDFYNEFFKLSDFYEWDQNKTQIMNELKDMINQTLISDKCVKAQVLTSDASSSVKKFGSIMLITISLLLYLLN</sequence>
<dbReference type="EMBL" id="MCFG01000360">
    <property type="protein sequence ID" value="ORX75389.1"/>
    <property type="molecule type" value="Genomic_DNA"/>
</dbReference>
<evidence type="ECO:0000313" key="2">
    <source>
        <dbReference type="EMBL" id="ORX75389.1"/>
    </source>
</evidence>
<keyword evidence="3" id="KW-1185">Reference proteome</keyword>
<protein>
    <submittedName>
        <fullName evidence="2">Uncharacterized protein</fullName>
    </submittedName>
</protein>
<dbReference type="Proteomes" id="UP000193944">
    <property type="component" value="Unassembled WGS sequence"/>
</dbReference>
<reference evidence="2 3" key="2">
    <citation type="submission" date="2016-08" db="EMBL/GenBank/DDBJ databases">
        <title>Pervasive Adenine N6-methylation of Active Genes in Fungi.</title>
        <authorList>
            <consortium name="DOE Joint Genome Institute"/>
            <person name="Mondo S.J."/>
            <person name="Dannebaum R.O."/>
            <person name="Kuo R.C."/>
            <person name="Labutti K."/>
            <person name="Haridas S."/>
            <person name="Kuo A."/>
            <person name="Salamov A."/>
            <person name="Ahrendt S.R."/>
            <person name="Lipzen A."/>
            <person name="Sullivan W."/>
            <person name="Andreopoulos W.B."/>
            <person name="Clum A."/>
            <person name="Lindquist E."/>
            <person name="Daum C."/>
            <person name="Ramamoorthy G.K."/>
            <person name="Gryganskyi A."/>
            <person name="Culley D."/>
            <person name="Magnuson J.K."/>
            <person name="James T.Y."/>
            <person name="O'Malley M.A."/>
            <person name="Stajich J.E."/>
            <person name="Spatafora J.W."/>
            <person name="Visel A."/>
            <person name="Grigoriev I.V."/>
        </authorList>
    </citation>
    <scope>NUCLEOTIDE SEQUENCE [LARGE SCALE GENOMIC DNA]</scope>
    <source>
        <strain evidence="2 3">S4</strain>
    </source>
</reference>
<reference evidence="2 3" key="1">
    <citation type="submission" date="2016-08" db="EMBL/GenBank/DDBJ databases">
        <title>A Parts List for Fungal Cellulosomes Revealed by Comparative Genomics.</title>
        <authorList>
            <consortium name="DOE Joint Genome Institute"/>
            <person name="Haitjema C.H."/>
            <person name="Gilmore S.P."/>
            <person name="Henske J.K."/>
            <person name="Solomon K.V."/>
            <person name="De Groot R."/>
            <person name="Kuo A."/>
            <person name="Mondo S.J."/>
            <person name="Salamov A.A."/>
            <person name="Labutti K."/>
            <person name="Zhao Z."/>
            <person name="Chiniquy J."/>
            <person name="Barry K."/>
            <person name="Brewer H.M."/>
            <person name="Purvine S.O."/>
            <person name="Wright A.T."/>
            <person name="Boxma B."/>
            <person name="Van Alen T."/>
            <person name="Hackstein J.H."/>
            <person name="Baker S.E."/>
            <person name="Grigoriev I.V."/>
            <person name="O'Malley M.A."/>
        </authorList>
    </citation>
    <scope>NUCLEOTIDE SEQUENCE [LARGE SCALE GENOMIC DNA]</scope>
    <source>
        <strain evidence="2 3">S4</strain>
    </source>
</reference>
<keyword evidence="1" id="KW-0732">Signal</keyword>
<evidence type="ECO:0000313" key="3">
    <source>
        <dbReference type="Proteomes" id="UP000193944"/>
    </source>
</evidence>
<proteinExistence type="predicted"/>
<accession>A0A1Y1WPB6</accession>
<feature type="signal peptide" evidence="1">
    <location>
        <begin position="1"/>
        <end position="19"/>
    </location>
</feature>
<organism evidence="2 3">
    <name type="scientific">Anaeromyces robustus</name>
    <dbReference type="NCBI Taxonomy" id="1754192"/>
    <lineage>
        <taxon>Eukaryota</taxon>
        <taxon>Fungi</taxon>
        <taxon>Fungi incertae sedis</taxon>
        <taxon>Chytridiomycota</taxon>
        <taxon>Chytridiomycota incertae sedis</taxon>
        <taxon>Neocallimastigomycetes</taxon>
        <taxon>Neocallimastigales</taxon>
        <taxon>Neocallimastigaceae</taxon>
        <taxon>Anaeromyces</taxon>
    </lineage>
</organism>
<feature type="chain" id="PRO_5012688715" evidence="1">
    <location>
        <begin position="20"/>
        <end position="234"/>
    </location>
</feature>
<dbReference type="OrthoDB" id="10654585at2759"/>
<gene>
    <name evidence="2" type="ORF">BCR32DRAFT_296931</name>
</gene>
<dbReference type="AlphaFoldDB" id="A0A1Y1WPB6"/>
<comment type="caution">
    <text evidence="2">The sequence shown here is derived from an EMBL/GenBank/DDBJ whole genome shotgun (WGS) entry which is preliminary data.</text>
</comment>